<comment type="caution">
    <text evidence="1">The sequence shown here is derived from an EMBL/GenBank/DDBJ whole genome shotgun (WGS) entry which is preliminary data.</text>
</comment>
<sequence length="32" mass="3900">KAVIEYILDFSFNFLFEFQTLIFLEYSALTNY</sequence>
<proteinExistence type="predicted"/>
<dbReference type="EMBL" id="BARU01031774">
    <property type="protein sequence ID" value="GAH63612.1"/>
    <property type="molecule type" value="Genomic_DNA"/>
</dbReference>
<dbReference type="AlphaFoldDB" id="X1H2H0"/>
<reference evidence="1" key="1">
    <citation type="journal article" date="2014" name="Front. Microbiol.">
        <title>High frequency of phylogenetically diverse reductive dehalogenase-homologous genes in deep subseafloor sedimentary metagenomes.</title>
        <authorList>
            <person name="Kawai M."/>
            <person name="Futagami T."/>
            <person name="Toyoda A."/>
            <person name="Takaki Y."/>
            <person name="Nishi S."/>
            <person name="Hori S."/>
            <person name="Arai W."/>
            <person name="Tsubouchi T."/>
            <person name="Morono Y."/>
            <person name="Uchiyama I."/>
            <person name="Ito T."/>
            <person name="Fujiyama A."/>
            <person name="Inagaki F."/>
            <person name="Takami H."/>
        </authorList>
    </citation>
    <scope>NUCLEOTIDE SEQUENCE</scope>
    <source>
        <strain evidence="1">Expedition CK06-06</strain>
    </source>
</reference>
<evidence type="ECO:0000313" key="1">
    <source>
        <dbReference type="EMBL" id="GAH63612.1"/>
    </source>
</evidence>
<feature type="non-terminal residue" evidence="1">
    <location>
        <position position="1"/>
    </location>
</feature>
<protein>
    <submittedName>
        <fullName evidence="1">Uncharacterized protein</fullName>
    </submittedName>
</protein>
<organism evidence="1">
    <name type="scientific">marine sediment metagenome</name>
    <dbReference type="NCBI Taxonomy" id="412755"/>
    <lineage>
        <taxon>unclassified sequences</taxon>
        <taxon>metagenomes</taxon>
        <taxon>ecological metagenomes</taxon>
    </lineage>
</organism>
<accession>X1H2H0</accession>
<gene>
    <name evidence="1" type="ORF">S03H2_50203</name>
</gene>
<name>X1H2H0_9ZZZZ</name>